<dbReference type="AlphaFoldDB" id="A0A3S5APF6"/>
<reference evidence="1" key="1">
    <citation type="submission" date="2018-11" db="EMBL/GenBank/DDBJ databases">
        <authorList>
            <consortium name="Pathogen Informatics"/>
        </authorList>
    </citation>
    <scope>NUCLEOTIDE SEQUENCE</scope>
</reference>
<evidence type="ECO:0000313" key="1">
    <source>
        <dbReference type="EMBL" id="VEL25227.1"/>
    </source>
</evidence>
<organism evidence="1 2">
    <name type="scientific">Protopolystoma xenopodis</name>
    <dbReference type="NCBI Taxonomy" id="117903"/>
    <lineage>
        <taxon>Eukaryota</taxon>
        <taxon>Metazoa</taxon>
        <taxon>Spiralia</taxon>
        <taxon>Lophotrochozoa</taxon>
        <taxon>Platyhelminthes</taxon>
        <taxon>Monogenea</taxon>
        <taxon>Polyopisthocotylea</taxon>
        <taxon>Polystomatidea</taxon>
        <taxon>Polystomatidae</taxon>
        <taxon>Protopolystoma</taxon>
    </lineage>
</organism>
<proteinExistence type="predicted"/>
<dbReference type="Proteomes" id="UP000784294">
    <property type="component" value="Unassembled WGS sequence"/>
</dbReference>
<keyword evidence="2" id="KW-1185">Reference proteome</keyword>
<evidence type="ECO:0000313" key="2">
    <source>
        <dbReference type="Proteomes" id="UP000784294"/>
    </source>
</evidence>
<accession>A0A3S5APF6</accession>
<comment type="caution">
    <text evidence="1">The sequence shown here is derived from an EMBL/GenBank/DDBJ whole genome shotgun (WGS) entry which is preliminary data.</text>
</comment>
<sequence>MYSALCLSEIGVPMHQAKQQYSHYRHFDCTFNNMPPLSKLRRRSYSQRSLSVGGRLFPASHLDVELSTSRPGSLAVESATIGRLFSQCSPGLLTGNPTEEAVASRRACVARGNRVSSVAAIAPCEVDSTTSIVANEAESSIHIGHDVGGRTDSMLWTAGESDVASEMNSHLLKERSSMYQDGVSILNMDTGSGKSSFRISVSFPIEIV</sequence>
<dbReference type="EMBL" id="CAAALY010072448">
    <property type="protein sequence ID" value="VEL25227.1"/>
    <property type="molecule type" value="Genomic_DNA"/>
</dbReference>
<name>A0A3S5APF6_9PLAT</name>
<protein>
    <submittedName>
        <fullName evidence="1">Uncharacterized protein</fullName>
    </submittedName>
</protein>
<gene>
    <name evidence="1" type="ORF">PXEA_LOCUS18667</name>
</gene>